<dbReference type="KEGG" id="lbc:LACBIDRAFT_303216"/>
<gene>
    <name evidence="1" type="ORF">LACBIDRAFT_303216</name>
</gene>
<reference evidence="1 2" key="1">
    <citation type="journal article" date="2008" name="Nature">
        <title>The genome of Laccaria bicolor provides insights into mycorrhizal symbiosis.</title>
        <authorList>
            <person name="Martin F."/>
            <person name="Aerts A."/>
            <person name="Ahren D."/>
            <person name="Brun A."/>
            <person name="Danchin E.G.J."/>
            <person name="Duchaussoy F."/>
            <person name="Gibon J."/>
            <person name="Kohler A."/>
            <person name="Lindquist E."/>
            <person name="Pereda V."/>
            <person name="Salamov A."/>
            <person name="Shapiro H.J."/>
            <person name="Wuyts J."/>
            <person name="Blaudez D."/>
            <person name="Buee M."/>
            <person name="Brokstein P."/>
            <person name="Canbaeck B."/>
            <person name="Cohen D."/>
            <person name="Courty P.E."/>
            <person name="Coutinho P.M."/>
            <person name="Delaruelle C."/>
            <person name="Detter J.C."/>
            <person name="Deveau A."/>
            <person name="DiFazio S."/>
            <person name="Duplessis S."/>
            <person name="Fraissinet-Tachet L."/>
            <person name="Lucic E."/>
            <person name="Frey-Klett P."/>
            <person name="Fourrey C."/>
            <person name="Feussner I."/>
            <person name="Gay G."/>
            <person name="Grimwood J."/>
            <person name="Hoegger P.J."/>
            <person name="Jain P."/>
            <person name="Kilaru S."/>
            <person name="Labbe J."/>
            <person name="Lin Y.C."/>
            <person name="Legue V."/>
            <person name="Le Tacon F."/>
            <person name="Marmeisse R."/>
            <person name="Melayah D."/>
            <person name="Montanini B."/>
            <person name="Muratet M."/>
            <person name="Nehls U."/>
            <person name="Niculita-Hirzel H."/>
            <person name="Oudot-Le Secq M.P."/>
            <person name="Peter M."/>
            <person name="Quesneville H."/>
            <person name="Rajashekar B."/>
            <person name="Reich M."/>
            <person name="Rouhier N."/>
            <person name="Schmutz J."/>
            <person name="Yin T."/>
            <person name="Chalot M."/>
            <person name="Henrissat B."/>
            <person name="Kuees U."/>
            <person name="Lucas S."/>
            <person name="Van de Peer Y."/>
            <person name="Podila G.K."/>
            <person name="Polle A."/>
            <person name="Pukkila P.J."/>
            <person name="Richardson P.M."/>
            <person name="Rouze P."/>
            <person name="Sanders I.R."/>
            <person name="Stajich J.E."/>
            <person name="Tunlid A."/>
            <person name="Tuskan G."/>
            <person name="Grigoriev I.V."/>
        </authorList>
    </citation>
    <scope>NUCLEOTIDE SEQUENCE [LARGE SCALE GENOMIC DNA]</scope>
    <source>
        <strain evidence="2">S238N-H82 / ATCC MYA-4686</strain>
    </source>
</reference>
<dbReference type="Proteomes" id="UP000001194">
    <property type="component" value="Unassembled WGS sequence"/>
</dbReference>
<accession>B0DJ53</accession>
<proteinExistence type="predicted"/>
<dbReference type="EMBL" id="DS547113">
    <property type="protein sequence ID" value="EDR05344.1"/>
    <property type="molecule type" value="Genomic_DNA"/>
</dbReference>
<dbReference type="GeneID" id="6079628"/>
<evidence type="ECO:0000313" key="1">
    <source>
        <dbReference type="EMBL" id="EDR05344.1"/>
    </source>
</evidence>
<organism evidence="2">
    <name type="scientific">Laccaria bicolor (strain S238N-H82 / ATCC MYA-4686)</name>
    <name type="common">Bicoloured deceiver</name>
    <name type="synonym">Laccaria laccata var. bicolor</name>
    <dbReference type="NCBI Taxonomy" id="486041"/>
    <lineage>
        <taxon>Eukaryota</taxon>
        <taxon>Fungi</taxon>
        <taxon>Dikarya</taxon>
        <taxon>Basidiomycota</taxon>
        <taxon>Agaricomycotina</taxon>
        <taxon>Agaricomycetes</taxon>
        <taxon>Agaricomycetidae</taxon>
        <taxon>Agaricales</taxon>
        <taxon>Agaricineae</taxon>
        <taxon>Hydnangiaceae</taxon>
        <taxon>Laccaria</taxon>
    </lineage>
</organism>
<dbReference type="HOGENOM" id="CLU_1012175_0_0_1"/>
<evidence type="ECO:0000313" key="2">
    <source>
        <dbReference type="Proteomes" id="UP000001194"/>
    </source>
</evidence>
<dbReference type="AlphaFoldDB" id="B0DJ53"/>
<sequence length="275" mass="30799">MRVIGRVLTNGLYKGVNYTNSSPTLSIFLQRNALSFPRTIPHMHWIRLCSTMISSPSSWVEPLPFSPIIQPVAGWEFWRSITGSSCRARMALLHTVCVASMKRAEGQTLARRSAYRHLPFRSLNDDLAHHDEDDGCDDYMTTTTLMTARPTTRIRSSVRAFTFRSSWATEQTEISTQKRDLPIYPSAPEPKSPVVRSNGPSTLENPNLVITPAFHAHLTPSSKAGRLFQQLSAKHKGTKCSLGPTVTMCHSNIRDESIHLRYFTFNCASPPVLSP</sequence>
<dbReference type="RefSeq" id="XP_001883902.1">
    <property type="nucleotide sequence ID" value="XM_001883867.1"/>
</dbReference>
<protein>
    <submittedName>
        <fullName evidence="1">Predicted protein</fullName>
    </submittedName>
</protein>
<dbReference type="InParanoid" id="B0DJ53"/>
<keyword evidence="2" id="KW-1185">Reference proteome</keyword>
<name>B0DJ53_LACBS</name>